<protein>
    <submittedName>
        <fullName evidence="2">Uncharacterized protein</fullName>
    </submittedName>
</protein>
<gene>
    <name evidence="2" type="ORF">FIBSPDRAFT_960977</name>
</gene>
<dbReference type="OrthoDB" id="2803524at2759"/>
<keyword evidence="3" id="KW-1185">Reference proteome</keyword>
<sequence length="722" mass="76726">MYYQTHVVATVQADLDALGIKPSRSQTLTTIKRVTKEIWEAEDDVTRNIVLEALAEDKAKKGVTPQLECAVSRTPSDYQNVIDDLPAIMQKFFTELSEASGWSFSLLMGGPSPEAGGNIISAAHHTGTVPSGNDFGSIISAEIWRQRALQELPSKEPTLPVQNKQSVAGASTLPPTNLLSFENDLFPPANDDFDLWDDDLFNTIPAPSPEADAPNTLTPDPTPIPINVTPRRSTSTIGTYLDSASAPHSPNPFTVTDLAKATGNSGSPRHPEPFRAALARQTTRSAAEKKAISEQAVIMALQRKEQAEAATKTVAKAKPLEVAAVEEAARTKAMEEEAIEAAAREKSLAEVPKKLSRKEVTDARRVARAAITAEAAQRLEEEQIAKDAAYVQAMEDNNASHLIHNPFSLPDNAKDWLIELVQYLPDEALGGEWRGCIKAFVTLNVDMNCEDMPGVLGVANRPAAIGKWVKLARRMDKPPLSRAACTLSSGSGGGAGFSHHGGRATASSPPHNFLCHVYPADVRDAHVLNVVPSRSGQSSLQAKGLEIMDFNQGPDMPANAATKSSVSPEKALPIFVHLAPPPPGTPAMSAVSVTLAVPAMSATPIMPHPTVPAPHPMPAVANPSPQFSCITNSRSVLADEASTDEVHLPRSQPHPSYKAALREQAVVEAAAKALAAETAAAEPSTTVIAPQAIARGTTTVITTVIAEKCSSLIPIVAGPNKY</sequence>
<proteinExistence type="predicted"/>
<dbReference type="EMBL" id="KV417640">
    <property type="protein sequence ID" value="KZP12916.1"/>
    <property type="molecule type" value="Genomic_DNA"/>
</dbReference>
<evidence type="ECO:0000313" key="3">
    <source>
        <dbReference type="Proteomes" id="UP000076532"/>
    </source>
</evidence>
<name>A0A166BRM7_9AGAM</name>
<feature type="region of interest" description="Disordered" evidence="1">
    <location>
        <begin position="204"/>
        <end position="230"/>
    </location>
</feature>
<dbReference type="Proteomes" id="UP000076532">
    <property type="component" value="Unassembled WGS sequence"/>
</dbReference>
<dbReference type="STRING" id="436010.A0A166BRM7"/>
<dbReference type="AlphaFoldDB" id="A0A166BRM7"/>
<evidence type="ECO:0000256" key="1">
    <source>
        <dbReference type="SAM" id="MobiDB-lite"/>
    </source>
</evidence>
<reference evidence="2 3" key="1">
    <citation type="journal article" date="2016" name="Mol. Biol. Evol.">
        <title>Comparative Genomics of Early-Diverging Mushroom-Forming Fungi Provides Insights into the Origins of Lignocellulose Decay Capabilities.</title>
        <authorList>
            <person name="Nagy L.G."/>
            <person name="Riley R."/>
            <person name="Tritt A."/>
            <person name="Adam C."/>
            <person name="Daum C."/>
            <person name="Floudas D."/>
            <person name="Sun H."/>
            <person name="Yadav J.S."/>
            <person name="Pangilinan J."/>
            <person name="Larsson K.H."/>
            <person name="Matsuura K."/>
            <person name="Barry K."/>
            <person name="Labutti K."/>
            <person name="Kuo R."/>
            <person name="Ohm R.A."/>
            <person name="Bhattacharya S.S."/>
            <person name="Shirouzu T."/>
            <person name="Yoshinaga Y."/>
            <person name="Martin F.M."/>
            <person name="Grigoriev I.V."/>
            <person name="Hibbett D.S."/>
        </authorList>
    </citation>
    <scope>NUCLEOTIDE SEQUENCE [LARGE SCALE GENOMIC DNA]</scope>
    <source>
        <strain evidence="2 3">CBS 109695</strain>
    </source>
</reference>
<accession>A0A166BRM7</accession>
<evidence type="ECO:0000313" key="2">
    <source>
        <dbReference type="EMBL" id="KZP12916.1"/>
    </source>
</evidence>
<organism evidence="2 3">
    <name type="scientific">Athelia psychrophila</name>
    <dbReference type="NCBI Taxonomy" id="1759441"/>
    <lineage>
        <taxon>Eukaryota</taxon>
        <taxon>Fungi</taxon>
        <taxon>Dikarya</taxon>
        <taxon>Basidiomycota</taxon>
        <taxon>Agaricomycotina</taxon>
        <taxon>Agaricomycetes</taxon>
        <taxon>Agaricomycetidae</taxon>
        <taxon>Atheliales</taxon>
        <taxon>Atheliaceae</taxon>
        <taxon>Athelia</taxon>
    </lineage>
</organism>